<evidence type="ECO:0000256" key="1">
    <source>
        <dbReference type="SAM" id="Phobius"/>
    </source>
</evidence>
<dbReference type="GeneID" id="25372438"/>
<dbReference type="Pfam" id="PF20684">
    <property type="entry name" value="Fung_rhodopsin"/>
    <property type="match status" value="1"/>
</dbReference>
<name>A0A074YZ99_AURSE</name>
<feature type="transmembrane region" description="Helical" evidence="1">
    <location>
        <begin position="109"/>
        <end position="131"/>
    </location>
</feature>
<dbReference type="OrthoDB" id="3918601at2759"/>
<keyword evidence="4" id="KW-1185">Reference proteome</keyword>
<dbReference type="RefSeq" id="XP_013347840.1">
    <property type="nucleotide sequence ID" value="XM_013492386.1"/>
</dbReference>
<dbReference type="InParanoid" id="A0A074YZ99"/>
<dbReference type="PANTHER" id="PTHR39614:SF2">
    <property type="entry name" value="INTEGRAL MEMBRANE PROTEIN"/>
    <property type="match status" value="1"/>
</dbReference>
<dbReference type="Proteomes" id="UP000030641">
    <property type="component" value="Unassembled WGS sequence"/>
</dbReference>
<evidence type="ECO:0000313" key="4">
    <source>
        <dbReference type="Proteomes" id="UP000030641"/>
    </source>
</evidence>
<feature type="domain" description="Rhodopsin" evidence="2">
    <location>
        <begin position="48"/>
        <end position="281"/>
    </location>
</feature>
<protein>
    <recommendedName>
        <fullName evidence="2">Rhodopsin domain-containing protein</fullName>
    </recommendedName>
</protein>
<organism evidence="3 4">
    <name type="scientific">Aureobasidium subglaciale (strain EXF-2481)</name>
    <name type="common">Aureobasidium pullulans var. subglaciale</name>
    <dbReference type="NCBI Taxonomy" id="1043005"/>
    <lineage>
        <taxon>Eukaryota</taxon>
        <taxon>Fungi</taxon>
        <taxon>Dikarya</taxon>
        <taxon>Ascomycota</taxon>
        <taxon>Pezizomycotina</taxon>
        <taxon>Dothideomycetes</taxon>
        <taxon>Dothideomycetidae</taxon>
        <taxon>Dothideales</taxon>
        <taxon>Saccotheciaceae</taxon>
        <taxon>Aureobasidium</taxon>
    </lineage>
</organism>
<proteinExistence type="predicted"/>
<evidence type="ECO:0000313" key="3">
    <source>
        <dbReference type="EMBL" id="KEQ99482.1"/>
    </source>
</evidence>
<dbReference type="AlphaFoldDB" id="A0A074YZ99"/>
<gene>
    <name evidence="3" type="ORF">AUEXF2481DRAFT_980</name>
</gene>
<dbReference type="PANTHER" id="PTHR39614">
    <property type="entry name" value="INTEGRAL MEMBRANE PROTEIN"/>
    <property type="match status" value="1"/>
</dbReference>
<dbReference type="InterPro" id="IPR049326">
    <property type="entry name" value="Rhodopsin_dom_fungi"/>
</dbReference>
<feature type="transmembrane region" description="Helical" evidence="1">
    <location>
        <begin position="64"/>
        <end position="89"/>
    </location>
</feature>
<keyword evidence="1" id="KW-0472">Membrane</keyword>
<feature type="transmembrane region" description="Helical" evidence="1">
    <location>
        <begin position="143"/>
        <end position="164"/>
    </location>
</feature>
<dbReference type="EMBL" id="KL584750">
    <property type="protein sequence ID" value="KEQ99482.1"/>
    <property type="molecule type" value="Genomic_DNA"/>
</dbReference>
<dbReference type="HOGENOM" id="CLU_036632_1_3_1"/>
<keyword evidence="1" id="KW-0812">Transmembrane</keyword>
<sequence length="408" mass="45235">MSEVRHAAYIVPPGSSRPFAVVSDVDHSAWVIIATALGLSWSLTFGVMRVIVRATTRQRHGVDDYALAVSTFLTIIQSSIILGACANGLGKSITLLTPDEIEKVQQMTYAGMLFWIIAIGASKLSVALFLLRLTPVCTHRRVYQTFMAILSIWIVVYVFAFALQCDMSRPWITIGASCPGVYERWQTFCALDIISEISLVCMTVYLVWDIQSSTSAKAKIVFAFSFRLPQIIAIAYRLKTFPTAGLLVNPTLSESELVVWTQTELNYSLMSATIPCLRTFVSSLSTNYGSIRNAKSSAAFNYESTIASRTQSEPSGQSFQMTTLNSVEQVQTSTHVPATLQEEEGYSYDIGGPTTHDTASVKAKEVVRLPSMQKDNESADRTSIGSNDSQRMIIQKEVTWTFERNKEW</sequence>
<evidence type="ECO:0000259" key="2">
    <source>
        <dbReference type="Pfam" id="PF20684"/>
    </source>
</evidence>
<feature type="transmembrane region" description="Helical" evidence="1">
    <location>
        <begin position="29"/>
        <end position="52"/>
    </location>
</feature>
<reference evidence="3 4" key="1">
    <citation type="journal article" date="2014" name="BMC Genomics">
        <title>Genome sequencing of four Aureobasidium pullulans varieties: biotechnological potential, stress tolerance, and description of new species.</title>
        <authorList>
            <person name="Gostin Ar C."/>
            <person name="Ohm R.A."/>
            <person name="Kogej T."/>
            <person name="Sonjak S."/>
            <person name="Turk M."/>
            <person name="Zajc J."/>
            <person name="Zalar P."/>
            <person name="Grube M."/>
            <person name="Sun H."/>
            <person name="Han J."/>
            <person name="Sharma A."/>
            <person name="Chiniquy J."/>
            <person name="Ngan C.Y."/>
            <person name="Lipzen A."/>
            <person name="Barry K."/>
            <person name="Grigoriev I.V."/>
            <person name="Gunde-Cimerman N."/>
        </authorList>
    </citation>
    <scope>NUCLEOTIDE SEQUENCE [LARGE SCALE GENOMIC DNA]</scope>
    <source>
        <strain evidence="3 4">EXF-2481</strain>
    </source>
</reference>
<dbReference type="STRING" id="1043005.A0A074YZ99"/>
<keyword evidence="1" id="KW-1133">Transmembrane helix</keyword>
<dbReference type="OMA" id="DDKHHAG"/>
<accession>A0A074YZ99</accession>